<feature type="compositionally biased region" description="Low complexity" evidence="3">
    <location>
        <begin position="1177"/>
        <end position="1188"/>
    </location>
</feature>
<feature type="compositionally biased region" description="Low complexity" evidence="3">
    <location>
        <begin position="484"/>
        <end position="495"/>
    </location>
</feature>
<name>A0AAN6GUZ3_9BASI</name>
<reference evidence="6" key="1">
    <citation type="journal article" date="2023" name="PhytoFront">
        <title>Draft Genome Resources of Seven Strains of Tilletia horrida, Causal Agent of Kernel Smut of Rice.</title>
        <authorList>
            <person name="Khanal S."/>
            <person name="Antony Babu S."/>
            <person name="Zhou X.G."/>
        </authorList>
    </citation>
    <scope>NUCLEOTIDE SEQUENCE</scope>
    <source>
        <strain evidence="6">TX6</strain>
    </source>
</reference>
<evidence type="ECO:0000259" key="5">
    <source>
        <dbReference type="PROSITE" id="PS50212"/>
    </source>
</evidence>
<proteinExistence type="predicted"/>
<dbReference type="CDD" id="cd00882">
    <property type="entry name" value="Ras_like_GTPase"/>
    <property type="match status" value="1"/>
</dbReference>
<dbReference type="GO" id="GO:0007265">
    <property type="term" value="P:Ras protein signal transduction"/>
    <property type="evidence" value="ECO:0007669"/>
    <property type="project" value="TreeGrafter"/>
</dbReference>
<evidence type="ECO:0000256" key="3">
    <source>
        <dbReference type="SAM" id="MobiDB-lite"/>
    </source>
</evidence>
<evidence type="ECO:0000313" key="7">
    <source>
        <dbReference type="Proteomes" id="UP001176517"/>
    </source>
</evidence>
<dbReference type="InterPro" id="IPR027417">
    <property type="entry name" value="P-loop_NTPase"/>
</dbReference>
<dbReference type="Gene3D" id="3.40.50.300">
    <property type="entry name" value="P-loop containing nucleotide triphosphate hydrolases"/>
    <property type="match status" value="1"/>
</dbReference>
<keyword evidence="7" id="KW-1185">Reference proteome</keyword>
<feature type="compositionally biased region" description="Polar residues" evidence="3">
    <location>
        <begin position="724"/>
        <end position="739"/>
    </location>
</feature>
<dbReference type="PANTHER" id="PTHR23113">
    <property type="entry name" value="GUANINE NUCLEOTIDE EXCHANGE FACTOR"/>
    <property type="match status" value="1"/>
</dbReference>
<feature type="compositionally biased region" description="Basic and acidic residues" evidence="3">
    <location>
        <begin position="16"/>
        <end position="38"/>
    </location>
</feature>
<comment type="caution">
    <text evidence="6">The sequence shown here is derived from an EMBL/GenBank/DDBJ whole genome shotgun (WGS) entry which is preliminary data.</text>
</comment>
<feature type="region of interest" description="Disordered" evidence="3">
    <location>
        <begin position="340"/>
        <end position="661"/>
    </location>
</feature>
<feature type="compositionally biased region" description="Polar residues" evidence="3">
    <location>
        <begin position="1124"/>
        <end position="1139"/>
    </location>
</feature>
<dbReference type="InterPro" id="IPR008937">
    <property type="entry name" value="Ras-like_GEF"/>
</dbReference>
<feature type="compositionally biased region" description="Low complexity" evidence="3">
    <location>
        <begin position="212"/>
        <end position="226"/>
    </location>
</feature>
<feature type="compositionally biased region" description="Low complexity" evidence="3">
    <location>
        <begin position="150"/>
        <end position="163"/>
    </location>
</feature>
<dbReference type="GO" id="GO:0005886">
    <property type="term" value="C:plasma membrane"/>
    <property type="evidence" value="ECO:0007669"/>
    <property type="project" value="TreeGrafter"/>
</dbReference>
<dbReference type="Proteomes" id="UP001176517">
    <property type="component" value="Unassembled WGS sequence"/>
</dbReference>
<evidence type="ECO:0000256" key="2">
    <source>
        <dbReference type="PROSITE-ProRule" id="PRU00168"/>
    </source>
</evidence>
<feature type="compositionally biased region" description="Polar residues" evidence="3">
    <location>
        <begin position="675"/>
        <end position="713"/>
    </location>
</feature>
<accession>A0AAN6GUZ3</accession>
<feature type="region of interest" description="Disordered" evidence="3">
    <location>
        <begin position="940"/>
        <end position="1014"/>
    </location>
</feature>
<dbReference type="Gene3D" id="1.20.870.10">
    <property type="entry name" value="Son of sevenless (SoS) protein Chain: S domain 1"/>
    <property type="match status" value="1"/>
</dbReference>
<feature type="region of interest" description="Disordered" evidence="3">
    <location>
        <begin position="1111"/>
        <end position="1195"/>
    </location>
</feature>
<dbReference type="SUPFAM" id="SSF48366">
    <property type="entry name" value="Ras GEF"/>
    <property type="match status" value="1"/>
</dbReference>
<feature type="compositionally biased region" description="Polar residues" evidence="3">
    <location>
        <begin position="53"/>
        <end position="73"/>
    </location>
</feature>
<feature type="domain" description="N-terminal Ras-GEF" evidence="5">
    <location>
        <begin position="1610"/>
        <end position="1736"/>
    </location>
</feature>
<dbReference type="PROSITE" id="PS50009">
    <property type="entry name" value="RASGEF_CAT"/>
    <property type="match status" value="1"/>
</dbReference>
<feature type="region of interest" description="Disordered" evidence="3">
    <location>
        <begin position="1"/>
        <end position="73"/>
    </location>
</feature>
<dbReference type="Pfam" id="PF00617">
    <property type="entry name" value="RasGEF"/>
    <property type="match status" value="1"/>
</dbReference>
<evidence type="ECO:0000256" key="1">
    <source>
        <dbReference type="ARBA" id="ARBA00022658"/>
    </source>
</evidence>
<feature type="region of interest" description="Disordered" evidence="3">
    <location>
        <begin position="1476"/>
        <end position="1511"/>
    </location>
</feature>
<dbReference type="GO" id="GO:0005085">
    <property type="term" value="F:guanyl-nucleotide exchange factor activity"/>
    <property type="evidence" value="ECO:0007669"/>
    <property type="project" value="UniProtKB-KW"/>
</dbReference>
<dbReference type="Gene3D" id="1.10.840.10">
    <property type="entry name" value="Ras guanine-nucleotide exchange factors catalytic domain"/>
    <property type="match status" value="1"/>
</dbReference>
<feature type="compositionally biased region" description="Low complexity" evidence="3">
    <location>
        <begin position="630"/>
        <end position="656"/>
    </location>
</feature>
<feature type="compositionally biased region" description="Polar residues" evidence="3">
    <location>
        <begin position="530"/>
        <end position="539"/>
    </location>
</feature>
<evidence type="ECO:0000259" key="4">
    <source>
        <dbReference type="PROSITE" id="PS50009"/>
    </source>
</evidence>
<dbReference type="InterPro" id="IPR036964">
    <property type="entry name" value="RASGEF_cat_dom_sf"/>
</dbReference>
<feature type="region of interest" description="Disordered" evidence="3">
    <location>
        <begin position="827"/>
        <end position="850"/>
    </location>
</feature>
<protein>
    <recommendedName>
        <fullName evidence="8">Ras GEF</fullName>
    </recommendedName>
</protein>
<dbReference type="EMBL" id="JAPDMZ010000035">
    <property type="protein sequence ID" value="KAK0554676.1"/>
    <property type="molecule type" value="Genomic_DNA"/>
</dbReference>
<feature type="region of interest" description="Disordered" evidence="3">
    <location>
        <begin position="130"/>
        <end position="308"/>
    </location>
</feature>
<feature type="region of interest" description="Disordered" evidence="3">
    <location>
        <begin position="1271"/>
        <end position="1294"/>
    </location>
</feature>
<feature type="compositionally biased region" description="Low complexity" evidence="3">
    <location>
        <begin position="234"/>
        <end position="244"/>
    </location>
</feature>
<feature type="compositionally biased region" description="Acidic residues" evidence="3">
    <location>
        <begin position="540"/>
        <end position="549"/>
    </location>
</feature>
<gene>
    <name evidence="6" type="ORF">OC846_002010</name>
</gene>
<feature type="compositionally biased region" description="Polar residues" evidence="3">
    <location>
        <begin position="576"/>
        <end position="610"/>
    </location>
</feature>
<keyword evidence="1 2" id="KW-0344">Guanine-nucleotide releasing factor</keyword>
<feature type="compositionally biased region" description="Low complexity" evidence="3">
    <location>
        <begin position="1782"/>
        <end position="1801"/>
    </location>
</feature>
<feature type="region of interest" description="Disordered" evidence="3">
    <location>
        <begin position="675"/>
        <end position="748"/>
    </location>
</feature>
<feature type="compositionally biased region" description="Polar residues" evidence="3">
    <location>
        <begin position="415"/>
        <end position="426"/>
    </location>
</feature>
<dbReference type="InterPro" id="IPR000651">
    <property type="entry name" value="Ras-like_Gua-exchang_fac_N"/>
</dbReference>
<dbReference type="InterPro" id="IPR001895">
    <property type="entry name" value="RASGEF_cat_dom"/>
</dbReference>
<dbReference type="SMART" id="SM00147">
    <property type="entry name" value="RasGEF"/>
    <property type="match status" value="1"/>
</dbReference>
<feature type="compositionally biased region" description="Low complexity" evidence="3">
    <location>
        <begin position="1271"/>
        <end position="1290"/>
    </location>
</feature>
<feature type="compositionally biased region" description="Polar residues" evidence="3">
    <location>
        <begin position="510"/>
        <end position="520"/>
    </location>
</feature>
<feature type="compositionally biased region" description="Polar residues" evidence="3">
    <location>
        <begin position="1861"/>
        <end position="1896"/>
    </location>
</feature>
<dbReference type="SUPFAM" id="SSF52540">
    <property type="entry name" value="P-loop containing nucleoside triphosphate hydrolases"/>
    <property type="match status" value="1"/>
</dbReference>
<feature type="region of interest" description="Disordered" evidence="3">
    <location>
        <begin position="1782"/>
        <end position="1933"/>
    </location>
</feature>
<organism evidence="6 7">
    <name type="scientific">Tilletia horrida</name>
    <dbReference type="NCBI Taxonomy" id="155126"/>
    <lineage>
        <taxon>Eukaryota</taxon>
        <taxon>Fungi</taxon>
        <taxon>Dikarya</taxon>
        <taxon>Basidiomycota</taxon>
        <taxon>Ustilaginomycotina</taxon>
        <taxon>Exobasidiomycetes</taxon>
        <taxon>Tilletiales</taxon>
        <taxon>Tilletiaceae</taxon>
        <taxon>Tilletia</taxon>
    </lineage>
</organism>
<dbReference type="Pfam" id="PF00618">
    <property type="entry name" value="RasGEF_N"/>
    <property type="match status" value="1"/>
</dbReference>
<feature type="compositionally biased region" description="Low complexity" evidence="3">
    <location>
        <begin position="1486"/>
        <end position="1508"/>
    </location>
</feature>
<feature type="compositionally biased region" description="Polar residues" evidence="3">
    <location>
        <begin position="1159"/>
        <end position="1175"/>
    </location>
</feature>
<evidence type="ECO:0000313" key="6">
    <source>
        <dbReference type="EMBL" id="KAK0554676.1"/>
    </source>
</evidence>
<dbReference type="PROSITE" id="PS50212">
    <property type="entry name" value="RASGEF_NTER"/>
    <property type="match status" value="1"/>
</dbReference>
<feature type="compositionally biased region" description="Low complexity" evidence="3">
    <location>
        <begin position="827"/>
        <end position="836"/>
    </location>
</feature>
<dbReference type="PANTHER" id="PTHR23113:SF348">
    <property type="entry name" value="GUANYL-NUCLEOTIDE EXCHANGE FACTOR RASGEF, PUTATIVE (AFU_ORTHOLOGUE AFUA_1G04700)-RELATED"/>
    <property type="match status" value="1"/>
</dbReference>
<feature type="domain" description="Ras-GEF" evidence="4">
    <location>
        <begin position="1948"/>
        <end position="2176"/>
    </location>
</feature>
<evidence type="ECO:0008006" key="8">
    <source>
        <dbReference type="Google" id="ProtNLM"/>
    </source>
</evidence>
<feature type="compositionally biased region" description="Polar residues" evidence="3">
    <location>
        <begin position="373"/>
        <end position="395"/>
    </location>
</feature>
<dbReference type="InterPro" id="IPR023578">
    <property type="entry name" value="Ras_GEF_dom_sf"/>
</dbReference>
<feature type="region of interest" description="Disordered" evidence="3">
    <location>
        <begin position="1207"/>
        <end position="1241"/>
    </location>
</feature>
<sequence>MNTFRDPRGWAVNTALEHKVKSPKSDTLRRPSVGKEGEAGPTSPFSPAAASLGSPSTQSGSLDQSAAASSSNGNVRTRTNILANANAALAEGTHRAYVLAASGSPPPPGTPSSTLGGYSAAASPAVAHLHHTGNTSSAGPSPVVPHFSRGRSVSTITSTSSIGGSIGHGSMTHLQGHANGSPVPAQYSEGLGLGLPFSPRSESNFPHRRFSSGRAPSASSLSPSDMHASRSRSRSPSSRQRVPSAGDHPYSDSKWSVSTSAIKAGGHRLSLPDTEPRALRKSSSSQSLPRSNAVSPIRSPRQLSSSSIEQHTAYIASLAPMTSGQLPHFRSPFLNDSATRLQPIPATAPPSEDGGSSDDEAENANMQVKKVTQRSSQRLHADFNQSAADPTSDSPQDILGQAVGDNGAGGRRMGSDSTVGRSSGRTYTHGVDRTSSGGESAGRSLPRSPTSQLDAAEADTSKKSRKLKNQALSEKLKRRSKRISGLSVSSPRSVSTNNAEDSRRMGKQRAVSSPTDQAYESDSGDDARSTGHNSLNTDNADADESDMGADESLHAVDLNGEEPQEMSGQGERLQKRNPNSPPKSSTFRTSANRASITLNSKRASATNSTLDFGAALDNDGTGRSGHDSMSTQSSSSFSRRQSSTPSSPLLLPSSPTIGPIENTVANGIFSARSTGVLQSRTGSGRDSISPGPSSDGTASKTPSRKGTSSSTTPRMALAVLGPDTASTSARLSVSPQTVQAVGRSAQGRTTPVDAITALTTKGQPTAGMQSPGSAAGLLDDEEAFFDADDGALRAAGSPAARDAALNSPRQVLRRNISSASNSSISVTSFDYSSTSRSSRDDESVTGSYDGSFYRQGMLSSGTSDQHDPVKSLAEPADLPTTTISLSNPSRLLNASIAESDDVNLDTDADRGVDRRRFWNRDGDPTSTATLRQEFLQAVRDSGLTEDESSTALKTAPTDPIHSAPDADAGSSARPRTGSVLLVTQETSPPRPAPLKPHSGKKLDHPSFMQSPATPETPVSASFMAPMHISTSMPSPDLQLVEPKTFDLKPITEEAYQQAMAAGRPRGSTIGTFSQSYNVVPPARVGAATSTLPPLEQSPRSTRVRSNVLEEEGDANELALPHGRSGSSGTAVESSISSHNPGEVRSASGQVDSPLVSGGVSDQTTTTHSYSANSMAPTDVSGSDTSVSVHEADHSPDHFANVRDAVMGGRSGKGVDTMAQPGPSGPEPSHERASSMGNGLKNRTRARSLGMGAYSSPTTTAPENRIPTGATAYAASSSASSNRSRSGSVTSLHRQVQSSLRSPASFVIAVVGHKNAGKSTVIRRGLKQYGLSRPNMLSEKVTSYSTVCLVDHAERTIEVLEIDAAVLLGGPTKRFAWPKSLPNVDAVILCYDASEVSSFRSMSELLENFSVHNVRTVMLACKSDMEPKALNPYYASEMAAMYNVGLAECTYRTEEGRKRMRNCFSYHVKGVAKDRAMQEAGTDGLRSGSRFGASEGEGSSGETSGSYPSQKAARAAGLVNTLRARGTSVSNSRFSVNRTPSTVIQENAESETCAMAREDSSHVCTYQCGTSRLGTYARDVEASMLSNSEDEGSDQRHRSMLRNVQLGLQSANSVGVYVNVEELYDRFFHSAVSNQDPSFAVTFMIFYRGFAKPIELLMQTITRFEVLSDQEKTDEQVIRYSLIRMVTMLRDWVQEYPGDLSAPDTYFVLMNFYQRLLNHRHCSGIVRAAESAFNAVATAVDLDAAWSKAEDSHKPSSVAADVPPISQYPGVPKDVSIAVHPSESVFGGSSSQGGSTMSLKSSADVPLGAEGRPRADSGSVIGSPVSLADSSPAGGPTEAGRLTARHPSGRDRSSSTATSASYDRQPSLASNDSNPSIPSASTLNVTADSDGSTMGTSNDRDAKISSRGRARAPSDSIMKQSEEARAAQQTDQGVHERLRMASDAILHMEDAKIAQELTEIAWSIFLNIKPRDLLRHALVHVSQRSDGPCMREIRHFNYVSAWVVNMILAQSKLKNRSRLLEKFRIIAGIVRDMNDYATLYCIIGALESQAIYRLEATRAAVEDKPSTKHFASLKMLMSPTKSYSAYRLAIQNPEGRLIPYLGVIYQDLVSISAGNPSKREKDGAVHWRKFELMNEDVTFFAACQQYNGPTGKSDPSIQRHILNLPISPIEDERREDAWLSGLSRKGKKLFA</sequence>